<dbReference type="PANTHER" id="PTHR24096">
    <property type="entry name" value="LONG-CHAIN-FATTY-ACID--COA LIGASE"/>
    <property type="match status" value="1"/>
</dbReference>
<gene>
    <name evidence="3" type="ORF">HQN59_03530</name>
</gene>
<dbReference type="Pfam" id="PF23562">
    <property type="entry name" value="AMP-binding_C_3"/>
    <property type="match status" value="1"/>
</dbReference>
<dbReference type="EMBL" id="JABWMJ010000001">
    <property type="protein sequence ID" value="NUZ04825.1"/>
    <property type="molecule type" value="Genomic_DNA"/>
</dbReference>
<dbReference type="CDD" id="cd05921">
    <property type="entry name" value="FCS"/>
    <property type="match status" value="1"/>
</dbReference>
<dbReference type="InterPro" id="IPR042099">
    <property type="entry name" value="ANL_N_sf"/>
</dbReference>
<comment type="caution">
    <text evidence="3">The sequence shown here is derived from an EMBL/GenBank/DDBJ whole genome shotgun (WGS) entry which is preliminary data.</text>
</comment>
<sequence>MPPRIASRPSSTARPPRSRSPPARPVRGRRRRTGDPVSEAAPASSAGDGGAPRYRAVALGGSLEARFTRRADGVTYVESTEPLGEYPRRLTDRLLHWAAEAPDRTLVAKRVNGGDWRRVSFAEALASARSIAQALLEHDLSPERPLAILSENDIEHLLLALGAMLAGVPFAPISPAYSLVSQDHGKLKHIMGVLTPGLVFAADGAAYAKAIDAVVPADTPVVVTSGTVPGRSTLAFESLLAKVPTSAVDRAHAAVGPDTIAKFLFTSGSTKLPKGVINTQRMICSNQQMILQSFPDLGREPPVLVDWLPWNHTFGGNHNVGITVYNGGTLYIDEGKPTPAGMAETLRNLREIAPTIYFNVPRGFEEIANALEVDAVLRQSLLSRVKMFFFSGAGLSQPVWDKLEQIAEAHCGERIKMLTGLGMTETSPFAMCANAYPVKSGHVGLPAPGVEVKLVPEGDKVEVRYRGPSVTPGYWRAPEQTADSFDEEGFYRSGDAVRPMDPAHPERGFAFDGRTAEDFKLSTGTFVSVGPLRARIIALGDPCVQDAVIAGIDRDEVGALIFPRADACRARAGLADDVPLVDALESAPLRDFFQQLVDDLHAAGTGSASRVARLMVLADPPSIDVGEVTDKGSINQRAVLAHRAALVARLYATPAGAQPAAPGQRVFVARGAVPRDPVSKDSSA</sequence>
<dbReference type="Gene3D" id="3.40.50.12780">
    <property type="entry name" value="N-terminal domain of ligase-like"/>
    <property type="match status" value="1"/>
</dbReference>
<accession>A0A7Y6NKD6</accession>
<dbReference type="GO" id="GO:0016405">
    <property type="term" value="F:CoA-ligase activity"/>
    <property type="evidence" value="ECO:0007669"/>
    <property type="project" value="TreeGrafter"/>
</dbReference>
<feature type="compositionally biased region" description="Low complexity" evidence="1">
    <location>
        <begin position="1"/>
        <end position="15"/>
    </location>
</feature>
<dbReference type="SUPFAM" id="SSF56801">
    <property type="entry name" value="Acetyl-CoA synthetase-like"/>
    <property type="match status" value="1"/>
</dbReference>
<keyword evidence="4" id="KW-1185">Reference proteome</keyword>
<protein>
    <submittedName>
        <fullName evidence="3">Feruloyl-CoA synthase</fullName>
    </submittedName>
</protein>
<proteinExistence type="predicted"/>
<dbReference type="PANTHER" id="PTHR24096:SF420">
    <property type="entry name" value="LONG-CHAIN-FATTY-ACID--COA LIGASE-RELATED"/>
    <property type="match status" value="1"/>
</dbReference>
<evidence type="ECO:0000313" key="3">
    <source>
        <dbReference type="EMBL" id="NUZ04825.1"/>
    </source>
</evidence>
<dbReference type="Proteomes" id="UP000529637">
    <property type="component" value="Unassembled WGS sequence"/>
</dbReference>
<name>A0A7Y6NKD6_9BURK</name>
<dbReference type="InterPro" id="IPR000873">
    <property type="entry name" value="AMP-dep_synth/lig_dom"/>
</dbReference>
<reference evidence="3 4" key="1">
    <citation type="submission" date="2020-06" db="EMBL/GenBank/DDBJ databases">
        <title>Schlegella sp. ID0723 isolated from air conditioner.</title>
        <authorList>
            <person name="Kim D.Y."/>
            <person name="Kim D.-U."/>
        </authorList>
    </citation>
    <scope>NUCLEOTIDE SEQUENCE [LARGE SCALE GENOMIC DNA]</scope>
    <source>
        <strain evidence="3 4">ID0723</strain>
    </source>
</reference>
<evidence type="ECO:0000259" key="2">
    <source>
        <dbReference type="Pfam" id="PF00501"/>
    </source>
</evidence>
<feature type="domain" description="AMP-dependent synthetase/ligase" evidence="2">
    <location>
        <begin position="96"/>
        <end position="475"/>
    </location>
</feature>
<evidence type="ECO:0000313" key="4">
    <source>
        <dbReference type="Proteomes" id="UP000529637"/>
    </source>
</evidence>
<dbReference type="AlphaFoldDB" id="A0A7Y6NKD6"/>
<dbReference type="Pfam" id="PF00501">
    <property type="entry name" value="AMP-binding"/>
    <property type="match status" value="1"/>
</dbReference>
<organism evidence="3 4">
    <name type="scientific">Piscinibacter koreensis</name>
    <dbReference type="NCBI Taxonomy" id="2742824"/>
    <lineage>
        <taxon>Bacteria</taxon>
        <taxon>Pseudomonadati</taxon>
        <taxon>Pseudomonadota</taxon>
        <taxon>Betaproteobacteria</taxon>
        <taxon>Burkholderiales</taxon>
        <taxon>Sphaerotilaceae</taxon>
        <taxon>Piscinibacter</taxon>
    </lineage>
</organism>
<evidence type="ECO:0000256" key="1">
    <source>
        <dbReference type="SAM" id="MobiDB-lite"/>
    </source>
</evidence>
<feature type="region of interest" description="Disordered" evidence="1">
    <location>
        <begin position="1"/>
        <end position="53"/>
    </location>
</feature>